<dbReference type="EMBL" id="BAABLX010000001">
    <property type="protein sequence ID" value="GAA4929143.1"/>
    <property type="molecule type" value="Genomic_DNA"/>
</dbReference>
<dbReference type="InterPro" id="IPR050273">
    <property type="entry name" value="GppA/Ppx_hydrolase"/>
</dbReference>
<dbReference type="InterPro" id="IPR030673">
    <property type="entry name" value="PyroPPase_GppA_Ppx"/>
</dbReference>
<evidence type="ECO:0000259" key="3">
    <source>
        <dbReference type="Pfam" id="PF21447"/>
    </source>
</evidence>
<gene>
    <name evidence="4" type="primary">ppx</name>
    <name evidence="4" type="ORF">GCM10025791_01000</name>
</gene>
<dbReference type="Gene3D" id="3.30.420.150">
    <property type="entry name" value="Exopolyphosphatase. Domain 2"/>
    <property type="match status" value="1"/>
</dbReference>
<evidence type="ECO:0000313" key="5">
    <source>
        <dbReference type="Proteomes" id="UP001409585"/>
    </source>
</evidence>
<dbReference type="GO" id="GO:0004309">
    <property type="term" value="F:exopolyphosphatase activity"/>
    <property type="evidence" value="ECO:0007669"/>
    <property type="project" value="TreeGrafter"/>
</dbReference>
<evidence type="ECO:0000259" key="2">
    <source>
        <dbReference type="Pfam" id="PF02541"/>
    </source>
</evidence>
<dbReference type="RefSeq" id="WP_345415370.1">
    <property type="nucleotide sequence ID" value="NZ_AP031496.1"/>
</dbReference>
<dbReference type="SUPFAM" id="SSF109604">
    <property type="entry name" value="HD-domain/PDEase-like"/>
    <property type="match status" value="1"/>
</dbReference>
<dbReference type="Gene3D" id="1.10.3210.10">
    <property type="entry name" value="Hypothetical protein af1432"/>
    <property type="match status" value="1"/>
</dbReference>
<dbReference type="Pfam" id="PF21447">
    <property type="entry name" value="Ppx-GppA_III"/>
    <property type="match status" value="1"/>
</dbReference>
<feature type="domain" description="Ppx/GppA phosphatase C-terminal" evidence="3">
    <location>
        <begin position="315"/>
        <end position="487"/>
    </location>
</feature>
<evidence type="ECO:0000256" key="1">
    <source>
        <dbReference type="ARBA" id="ARBA00022801"/>
    </source>
</evidence>
<dbReference type="Proteomes" id="UP001409585">
    <property type="component" value="Unassembled WGS sequence"/>
</dbReference>
<dbReference type="Pfam" id="PF02541">
    <property type="entry name" value="Ppx-GppA"/>
    <property type="match status" value="1"/>
</dbReference>
<dbReference type="InterPro" id="IPR043129">
    <property type="entry name" value="ATPase_NBD"/>
</dbReference>
<dbReference type="PIRSF" id="PIRSF001267">
    <property type="entry name" value="Pyrophosphatase_GppA_Ppx"/>
    <property type="match status" value="1"/>
</dbReference>
<dbReference type="InterPro" id="IPR003695">
    <property type="entry name" value="Ppx_GppA_N"/>
</dbReference>
<protein>
    <submittedName>
        <fullName evidence="4">Exopolyphosphatase</fullName>
    </submittedName>
</protein>
<keyword evidence="1" id="KW-0378">Hydrolase</keyword>
<reference evidence="5" key="1">
    <citation type="journal article" date="2019" name="Int. J. Syst. Evol. Microbiol.">
        <title>The Global Catalogue of Microorganisms (GCM) 10K type strain sequencing project: providing services to taxonomists for standard genome sequencing and annotation.</title>
        <authorList>
            <consortium name="The Broad Institute Genomics Platform"/>
            <consortium name="The Broad Institute Genome Sequencing Center for Infectious Disease"/>
            <person name="Wu L."/>
            <person name="Ma J."/>
        </authorList>
    </citation>
    <scope>NUCLEOTIDE SEQUENCE [LARGE SCALE GENOMIC DNA]</scope>
    <source>
        <strain evidence="5">JCM 19134</strain>
    </source>
</reference>
<keyword evidence="5" id="KW-1185">Reference proteome</keyword>
<organism evidence="4 5">
    <name type="scientific">Halioxenophilus aromaticivorans</name>
    <dbReference type="NCBI Taxonomy" id="1306992"/>
    <lineage>
        <taxon>Bacteria</taxon>
        <taxon>Pseudomonadati</taxon>
        <taxon>Pseudomonadota</taxon>
        <taxon>Gammaproteobacteria</taxon>
        <taxon>Alteromonadales</taxon>
        <taxon>Alteromonadaceae</taxon>
        <taxon>Halioxenophilus</taxon>
    </lineage>
</organism>
<dbReference type="Gene3D" id="3.30.420.40">
    <property type="match status" value="1"/>
</dbReference>
<dbReference type="PANTHER" id="PTHR30005:SF14">
    <property type="entry name" value="EXOPOLYPHOSPHATASE"/>
    <property type="match status" value="1"/>
</dbReference>
<dbReference type="GO" id="GO:0006798">
    <property type="term" value="P:polyphosphate catabolic process"/>
    <property type="evidence" value="ECO:0007669"/>
    <property type="project" value="TreeGrafter"/>
</dbReference>
<dbReference type="FunFam" id="3.30.420.40:FF:000023">
    <property type="entry name" value="Guanosine-5'-triphosphate,3'-diphosphate pyrophosphatase"/>
    <property type="match status" value="1"/>
</dbReference>
<accession>A0AAV3TWR9</accession>
<dbReference type="SUPFAM" id="SSF53067">
    <property type="entry name" value="Actin-like ATPase domain"/>
    <property type="match status" value="2"/>
</dbReference>
<sequence>MVSTSSPQDHSHYFVAIDLGSNSFHMLIVRENQGVIEVVDRVKDMVQIARGLTNGILSEDAQVRALTCLSWFKERIQEIPADQIRVVGTKALRAATNAQDFLRQAEQTLGLPIQIVSGYEEARLVYIGVAQTISHDHRKRLVADIGGASTEFVIGQDYKPKILESLTMGCVTYTDKYLSDDSGQLTINSKSMRRAYLAACEEMQGIRRRYLDEGWDMTYGASGTMKTVAELMPEGTPTGTIDADGITWLYDSVVSNGFAPQDNIPKARRHVLAAGIAILKAIFDQMQISQLHVSNAALKEGLIYETIGRLKHHDIRDETVEQTQTKYHVDKHQAQRVCDTALALEKQLAIPDNGVFNQSKILGWAAQLHEIGLSISHSGYHHHGKYILANCDLAGFNRYEQFLLSVLVGMHRRKIDTQVLETLNDGHRESILNMAICLRLAAVLNRKRDSLDCQPVLSRTEQAISLAFEDSWLDNNPLTQTSLAQESNYLYRIGLQLEIQ</sequence>
<dbReference type="AlphaFoldDB" id="A0AAV3TWR9"/>
<proteinExistence type="predicted"/>
<dbReference type="CDD" id="cd24053">
    <property type="entry name" value="ASKHA_NBD_EcPPX-GppA-like"/>
    <property type="match status" value="1"/>
</dbReference>
<dbReference type="InterPro" id="IPR048950">
    <property type="entry name" value="Ppx_GppA_C"/>
</dbReference>
<evidence type="ECO:0000313" key="4">
    <source>
        <dbReference type="EMBL" id="GAA4929143.1"/>
    </source>
</evidence>
<name>A0AAV3TWR9_9ALTE</name>
<feature type="domain" description="Ppx/GppA phosphatase N-terminal" evidence="2">
    <location>
        <begin position="27"/>
        <end position="307"/>
    </location>
</feature>
<dbReference type="PANTHER" id="PTHR30005">
    <property type="entry name" value="EXOPOLYPHOSPHATASE"/>
    <property type="match status" value="1"/>
</dbReference>
<comment type="caution">
    <text evidence="4">The sequence shown here is derived from an EMBL/GenBank/DDBJ whole genome shotgun (WGS) entry which is preliminary data.</text>
</comment>